<evidence type="ECO:0000313" key="1">
    <source>
        <dbReference type="EMBL" id="KAH8011620.1"/>
    </source>
</evidence>
<proteinExistence type="predicted"/>
<keyword evidence="2" id="KW-1185">Reference proteome</keyword>
<sequence length="218" mass="23778">MQERGREVRQLRLGSTCKRDREHPCRVGQAESPEIALGSCFDEDSNPGLLVRGRDRGPPLRSPEQREIRIPLLASPQTPLPSLSKGLSSPSGPQAPVAGSRLPRPPRDPLWPLTHYEDRLGNPQVRLLAACRAVPTNRLAAGGRRHLGQGEGKRRRKTHTAAAQARKALASIRDVIAAPTPRSKRQRFRHWLIVAVMDGRGGGARRLPGGGVSQDGRG</sequence>
<comment type="caution">
    <text evidence="1">The sequence shown here is derived from an EMBL/GenBank/DDBJ whole genome shotgun (WGS) entry which is preliminary data.</text>
</comment>
<name>A0ACB8FX77_9SAUR</name>
<dbReference type="Proteomes" id="UP000827872">
    <property type="component" value="Linkage Group LG13"/>
</dbReference>
<protein>
    <submittedName>
        <fullName evidence="1">Uncharacterized protein</fullName>
    </submittedName>
</protein>
<dbReference type="EMBL" id="CM037626">
    <property type="protein sequence ID" value="KAH8011620.1"/>
    <property type="molecule type" value="Genomic_DNA"/>
</dbReference>
<evidence type="ECO:0000313" key="2">
    <source>
        <dbReference type="Proteomes" id="UP000827872"/>
    </source>
</evidence>
<reference evidence="1" key="1">
    <citation type="submission" date="2021-08" db="EMBL/GenBank/DDBJ databases">
        <title>The first chromosome-level gecko genome reveals the dynamic sex chromosomes of Neotropical dwarf geckos (Sphaerodactylidae: Sphaerodactylus).</title>
        <authorList>
            <person name="Pinto B.J."/>
            <person name="Keating S.E."/>
            <person name="Gamble T."/>
        </authorList>
    </citation>
    <scope>NUCLEOTIDE SEQUENCE</scope>
    <source>
        <strain evidence="1">TG3544</strain>
    </source>
</reference>
<gene>
    <name evidence="1" type="ORF">K3G42_003259</name>
</gene>
<organism evidence="1 2">
    <name type="scientific">Sphaerodactylus townsendi</name>
    <dbReference type="NCBI Taxonomy" id="933632"/>
    <lineage>
        <taxon>Eukaryota</taxon>
        <taxon>Metazoa</taxon>
        <taxon>Chordata</taxon>
        <taxon>Craniata</taxon>
        <taxon>Vertebrata</taxon>
        <taxon>Euteleostomi</taxon>
        <taxon>Lepidosauria</taxon>
        <taxon>Squamata</taxon>
        <taxon>Bifurcata</taxon>
        <taxon>Gekkota</taxon>
        <taxon>Sphaerodactylidae</taxon>
        <taxon>Sphaerodactylus</taxon>
    </lineage>
</organism>
<accession>A0ACB8FX77</accession>